<proteinExistence type="predicted"/>
<keyword evidence="2" id="KW-1133">Transmembrane helix</keyword>
<keyword evidence="4" id="KW-1185">Reference proteome</keyword>
<dbReference type="AlphaFoldDB" id="A0A918JXL1"/>
<keyword evidence="2" id="KW-0812">Transmembrane</keyword>
<keyword evidence="1" id="KW-0175">Coiled coil</keyword>
<keyword evidence="2" id="KW-0472">Membrane</keyword>
<sequence>MDDFEKYIKENRYLFDEQRADKSKIWDNIESRLNTPKSIVVWRFPILKFAASILILVGAFSIINMYLNSGLNYNNQNNIVNQELRDIDTYYKDLVSFQVQLVKNSSKLQDKEKEEFLSFMDELDEEYNTLKLEMKKNLNNEYILEAIVNNYKKRIELIENLLEQINNSKKSNENEGYIL</sequence>
<reference evidence="3 4" key="1">
    <citation type="journal article" date="2014" name="Int. J. Syst. Evol. Microbiol.">
        <title>Complete genome sequence of Corynebacterium casei LMG S-19264T (=DSM 44701T), isolated from a smear-ripened cheese.</title>
        <authorList>
            <consortium name="US DOE Joint Genome Institute (JGI-PGF)"/>
            <person name="Walter F."/>
            <person name="Albersmeier A."/>
            <person name="Kalinowski J."/>
            <person name="Ruckert C."/>
        </authorList>
    </citation>
    <scope>NUCLEOTIDE SEQUENCE [LARGE SCALE GENOMIC DNA]</scope>
    <source>
        <strain evidence="3 4">KCTC 12285</strain>
    </source>
</reference>
<comment type="caution">
    <text evidence="3">The sequence shown here is derived from an EMBL/GenBank/DDBJ whole genome shotgun (WGS) entry which is preliminary data.</text>
</comment>
<dbReference type="RefSeq" id="WP_027413062.1">
    <property type="nucleotide sequence ID" value="NZ_BMWS01000026.1"/>
</dbReference>
<dbReference type="Proteomes" id="UP000601108">
    <property type="component" value="Unassembled WGS sequence"/>
</dbReference>
<accession>A0A918JXL1</accession>
<dbReference type="EMBL" id="BMWS01000026">
    <property type="protein sequence ID" value="GGX28518.1"/>
    <property type="molecule type" value="Genomic_DNA"/>
</dbReference>
<evidence type="ECO:0000256" key="1">
    <source>
        <dbReference type="SAM" id="Coils"/>
    </source>
</evidence>
<evidence type="ECO:0000313" key="4">
    <source>
        <dbReference type="Proteomes" id="UP000601108"/>
    </source>
</evidence>
<organism evidence="3 4">
    <name type="scientific">Aquimarina muelleri</name>
    <dbReference type="NCBI Taxonomy" id="279356"/>
    <lineage>
        <taxon>Bacteria</taxon>
        <taxon>Pseudomonadati</taxon>
        <taxon>Bacteroidota</taxon>
        <taxon>Flavobacteriia</taxon>
        <taxon>Flavobacteriales</taxon>
        <taxon>Flavobacteriaceae</taxon>
        <taxon>Aquimarina</taxon>
    </lineage>
</organism>
<evidence type="ECO:0000256" key="2">
    <source>
        <dbReference type="SAM" id="Phobius"/>
    </source>
</evidence>
<protein>
    <recommendedName>
        <fullName evidence="5">Anti-sigma factor</fullName>
    </recommendedName>
</protein>
<evidence type="ECO:0000313" key="3">
    <source>
        <dbReference type="EMBL" id="GGX28518.1"/>
    </source>
</evidence>
<gene>
    <name evidence="3" type="ORF">GCM10007384_32150</name>
</gene>
<feature type="coiled-coil region" evidence="1">
    <location>
        <begin position="120"/>
        <end position="175"/>
    </location>
</feature>
<evidence type="ECO:0008006" key="5">
    <source>
        <dbReference type="Google" id="ProtNLM"/>
    </source>
</evidence>
<name>A0A918JXL1_9FLAO</name>
<feature type="transmembrane region" description="Helical" evidence="2">
    <location>
        <begin position="46"/>
        <end position="67"/>
    </location>
</feature>